<dbReference type="GO" id="GO:0005886">
    <property type="term" value="C:plasma membrane"/>
    <property type="evidence" value="ECO:0007669"/>
    <property type="project" value="UniProtKB-SubCell"/>
</dbReference>
<evidence type="ECO:0000313" key="3">
    <source>
        <dbReference type="Proteomes" id="UP000592216"/>
    </source>
</evidence>
<reference evidence="2 3" key="1">
    <citation type="submission" date="2020-04" db="EMBL/GenBank/DDBJ databases">
        <title>Donghicola sp., a member of the Rhodobacteraceae family isolated from mangrove forest in Thailand.</title>
        <authorList>
            <person name="Charoenyingcharoen P."/>
            <person name="Yukphan P."/>
        </authorList>
    </citation>
    <scope>NUCLEOTIDE SEQUENCE [LARGE SCALE GENOMIC DNA]</scope>
    <source>
        <strain evidence="2 3">B5-SW-15</strain>
    </source>
</reference>
<feature type="transmembrane region" description="Helical" evidence="1">
    <location>
        <begin position="178"/>
        <end position="198"/>
    </location>
</feature>
<dbReference type="Proteomes" id="UP000592216">
    <property type="component" value="Unassembled WGS sequence"/>
</dbReference>
<name>A0A850QG75_9RHOB</name>
<feature type="transmembrane region" description="Helical" evidence="1">
    <location>
        <begin position="251"/>
        <end position="269"/>
    </location>
</feature>
<evidence type="ECO:0000313" key="2">
    <source>
        <dbReference type="EMBL" id="NVO25375.1"/>
    </source>
</evidence>
<feature type="transmembrane region" description="Helical" evidence="1">
    <location>
        <begin position="51"/>
        <end position="75"/>
    </location>
</feature>
<feature type="transmembrane region" description="Helical" evidence="1">
    <location>
        <begin position="21"/>
        <end position="39"/>
    </location>
</feature>
<dbReference type="RefSeq" id="WP_177158912.1">
    <property type="nucleotide sequence ID" value="NZ_JABCJE010000014.1"/>
</dbReference>
<organism evidence="2 3">
    <name type="scientific">Donghicola mangrovi</name>
    <dbReference type="NCBI Taxonomy" id="2729614"/>
    <lineage>
        <taxon>Bacteria</taxon>
        <taxon>Pseudomonadati</taxon>
        <taxon>Pseudomonadota</taxon>
        <taxon>Alphaproteobacteria</taxon>
        <taxon>Rhodobacterales</taxon>
        <taxon>Roseobacteraceae</taxon>
        <taxon>Donghicola</taxon>
    </lineage>
</organism>
<sequence length="274" mass="27992">MLNRILSTAEIEFRIALRNRWVAMGAAMMVLFSLVLSAAGTGATGVAADPLSVIVASLVSLAVYLVPLIALLVSFDAVAGEAERGTLALTLAYPLSRGSLLAGKLVAQTVVLALAILAGCGAAALMGFAMGGREAVQGLGALGRLFWTSLLLGMAFLSLGHALSCLARRASGAAAMAIGLWLAVIVLYDLGLLAAVVADDGGAFTTRVFPYALVLNPADAFRLFNLAASQSVDAASGLSGAASSIAVWKPLAALLLWPVVAALLARLSFERVQP</sequence>
<proteinExistence type="predicted"/>
<keyword evidence="1" id="KW-0812">Transmembrane</keyword>
<feature type="transmembrane region" description="Helical" evidence="1">
    <location>
        <begin position="145"/>
        <end position="166"/>
    </location>
</feature>
<dbReference type="EMBL" id="JABCJE010000014">
    <property type="protein sequence ID" value="NVO25375.1"/>
    <property type="molecule type" value="Genomic_DNA"/>
</dbReference>
<keyword evidence="1" id="KW-1133">Transmembrane helix</keyword>
<dbReference type="PANTHER" id="PTHR43471">
    <property type="entry name" value="ABC TRANSPORTER PERMEASE"/>
    <property type="match status" value="1"/>
</dbReference>
<feature type="transmembrane region" description="Helical" evidence="1">
    <location>
        <begin position="105"/>
        <end position="125"/>
    </location>
</feature>
<comment type="caution">
    <text evidence="2">The sequence shown here is derived from an EMBL/GenBank/DDBJ whole genome shotgun (WGS) entry which is preliminary data.</text>
</comment>
<dbReference type="PANTHER" id="PTHR43471:SF1">
    <property type="entry name" value="ABC TRANSPORTER PERMEASE PROTEIN NOSY-RELATED"/>
    <property type="match status" value="1"/>
</dbReference>
<dbReference type="GO" id="GO:0140359">
    <property type="term" value="F:ABC-type transporter activity"/>
    <property type="evidence" value="ECO:0007669"/>
    <property type="project" value="InterPro"/>
</dbReference>
<accession>A0A850QG75</accession>
<evidence type="ECO:0000256" key="1">
    <source>
        <dbReference type="SAM" id="Phobius"/>
    </source>
</evidence>
<keyword evidence="1" id="KW-0472">Membrane</keyword>
<protein>
    <submittedName>
        <fullName evidence="2">ABC transporter permease</fullName>
    </submittedName>
</protein>
<dbReference type="AlphaFoldDB" id="A0A850QG75"/>
<dbReference type="Pfam" id="PF12679">
    <property type="entry name" value="ABC2_membrane_2"/>
    <property type="match status" value="1"/>
</dbReference>
<gene>
    <name evidence="2" type="ORF">HJ536_18610</name>
</gene>